<organism evidence="1 2">
    <name type="scientific">Adineta ricciae</name>
    <name type="common">Rotifer</name>
    <dbReference type="NCBI Taxonomy" id="249248"/>
    <lineage>
        <taxon>Eukaryota</taxon>
        <taxon>Metazoa</taxon>
        <taxon>Spiralia</taxon>
        <taxon>Gnathifera</taxon>
        <taxon>Rotifera</taxon>
        <taxon>Eurotatoria</taxon>
        <taxon>Bdelloidea</taxon>
        <taxon>Adinetida</taxon>
        <taxon>Adinetidae</taxon>
        <taxon>Adineta</taxon>
    </lineage>
</organism>
<proteinExistence type="predicted"/>
<dbReference type="EMBL" id="CAJNOR010005149">
    <property type="protein sequence ID" value="CAF1548178.1"/>
    <property type="molecule type" value="Genomic_DNA"/>
</dbReference>
<comment type="caution">
    <text evidence="1">The sequence shown here is derived from an EMBL/GenBank/DDBJ whole genome shotgun (WGS) entry which is preliminary data.</text>
</comment>
<reference evidence="1" key="1">
    <citation type="submission" date="2021-02" db="EMBL/GenBank/DDBJ databases">
        <authorList>
            <person name="Nowell W R."/>
        </authorList>
    </citation>
    <scope>NUCLEOTIDE SEQUENCE</scope>
</reference>
<accession>A0A815WZ85</accession>
<gene>
    <name evidence="1" type="ORF">XAT740_LOCUS42681</name>
</gene>
<evidence type="ECO:0000313" key="2">
    <source>
        <dbReference type="Proteomes" id="UP000663828"/>
    </source>
</evidence>
<name>A0A815WZ85_ADIRI</name>
<sequence length="138" mass="16075">MEISAGTGPVKTGNSPADIYKKKFLSQFFRIFVWKRLKNTLSIYLYRPFPNYRQCKLIIKFEDELRPLKGSISTIYEFHYQQKLKQEEISGNLDQIIDMKAPHVGRLYVAILHTDDNTIKILVEINQSDLSLLGQTIH</sequence>
<evidence type="ECO:0000313" key="1">
    <source>
        <dbReference type="EMBL" id="CAF1548178.1"/>
    </source>
</evidence>
<dbReference type="AlphaFoldDB" id="A0A815WZ85"/>
<protein>
    <submittedName>
        <fullName evidence="1">Uncharacterized protein</fullName>
    </submittedName>
</protein>
<dbReference type="Proteomes" id="UP000663828">
    <property type="component" value="Unassembled WGS sequence"/>
</dbReference>
<keyword evidence="2" id="KW-1185">Reference proteome</keyword>